<dbReference type="Gene3D" id="2.40.50.870">
    <property type="entry name" value="Protein of unknown function (DUF3299)"/>
    <property type="match status" value="1"/>
</dbReference>
<sequence length="141" mass="15237">MPLVLASILTPAIGIEPARAGDGWDLLGAIEIRETEHNGRWAVEKTFPEALRAAKDGFRITGYYVPVQAQAYVRSFLLVPDPADCPFCGGGGYGPTLEVQMRKAMPDIAEGTQITVEGTLRLIDSDETYQSAILTEGVLLD</sequence>
<gene>
    <name evidence="1" type="ORF">P1J78_00770</name>
</gene>
<accession>A0AAE3NNP9</accession>
<keyword evidence="2" id="KW-1185">Reference proteome</keyword>
<comment type="caution">
    <text evidence="1">The sequence shown here is derived from an EMBL/GenBank/DDBJ whole genome shotgun (WGS) entry which is preliminary data.</text>
</comment>
<name>A0AAE3NNP9_9RHOB</name>
<evidence type="ECO:0000313" key="2">
    <source>
        <dbReference type="Proteomes" id="UP001220964"/>
    </source>
</evidence>
<dbReference type="RefSeq" id="WP_275565395.1">
    <property type="nucleotide sequence ID" value="NZ_JARGYC010000001.1"/>
</dbReference>
<dbReference type="Proteomes" id="UP001220964">
    <property type="component" value="Unassembled WGS sequence"/>
</dbReference>
<evidence type="ECO:0000313" key="1">
    <source>
        <dbReference type="EMBL" id="MDF0599251.1"/>
    </source>
</evidence>
<evidence type="ECO:0008006" key="3">
    <source>
        <dbReference type="Google" id="ProtNLM"/>
    </source>
</evidence>
<reference evidence="1" key="1">
    <citation type="submission" date="2023-03" db="EMBL/GenBank/DDBJ databases">
        <title>Multiphase analysis and comparison of six strains from genera Psychromarinibacter, Lutimaribacter, and Maritimibacter, including a novel species: Psychromarinibacter sediminicola sp. nov.</title>
        <authorList>
            <person name="Wang Y.-H."/>
            <person name="Ye M.-Q."/>
            <person name="Du Z.-J."/>
        </authorList>
    </citation>
    <scope>NUCLEOTIDE SEQUENCE</scope>
    <source>
        <strain evidence="1">C21-152</strain>
    </source>
</reference>
<organism evidence="1 2">
    <name type="scientific">Psychromarinibacter sediminicola</name>
    <dbReference type="NCBI Taxonomy" id="3033385"/>
    <lineage>
        <taxon>Bacteria</taxon>
        <taxon>Pseudomonadati</taxon>
        <taxon>Pseudomonadota</taxon>
        <taxon>Alphaproteobacteria</taxon>
        <taxon>Rhodobacterales</taxon>
        <taxon>Paracoccaceae</taxon>
        <taxon>Psychromarinibacter</taxon>
    </lineage>
</organism>
<dbReference type="AlphaFoldDB" id="A0AAE3NNP9"/>
<protein>
    <recommendedName>
        <fullName evidence="3">DUF3299 domain-containing protein</fullName>
    </recommendedName>
</protein>
<dbReference type="EMBL" id="JARGYC010000001">
    <property type="protein sequence ID" value="MDF0599251.1"/>
    <property type="molecule type" value="Genomic_DNA"/>
</dbReference>
<proteinExistence type="predicted"/>